<keyword evidence="4" id="KW-1185">Reference proteome</keyword>
<feature type="transmembrane region" description="Helical" evidence="1">
    <location>
        <begin position="74"/>
        <end position="90"/>
    </location>
</feature>
<gene>
    <name evidence="3" type="ORF">SAMN05421664_2937</name>
</gene>
<feature type="transmembrane region" description="Helical" evidence="1">
    <location>
        <begin position="12"/>
        <end position="31"/>
    </location>
</feature>
<reference evidence="4" key="1">
    <citation type="submission" date="2016-10" db="EMBL/GenBank/DDBJ databases">
        <authorList>
            <person name="Varghese N."/>
            <person name="Submissions S."/>
        </authorList>
    </citation>
    <scope>NUCLEOTIDE SEQUENCE [LARGE SCALE GENOMIC DNA]</scope>
    <source>
        <strain evidence="4">DSM 17072</strain>
    </source>
</reference>
<dbReference type="EMBL" id="FNKL01000004">
    <property type="protein sequence ID" value="SDQ97525.1"/>
    <property type="molecule type" value="Genomic_DNA"/>
</dbReference>
<feature type="transmembrane region" description="Helical" evidence="1">
    <location>
        <begin position="43"/>
        <end position="62"/>
    </location>
</feature>
<evidence type="ECO:0000259" key="2">
    <source>
        <dbReference type="Pfam" id="PF03713"/>
    </source>
</evidence>
<accession>A0A1H1F955</accession>
<dbReference type="Pfam" id="PF03713">
    <property type="entry name" value="DUF305"/>
    <property type="match status" value="1"/>
</dbReference>
<feature type="domain" description="DUF305" evidence="2">
    <location>
        <begin position="97"/>
        <end position="148"/>
    </location>
</feature>
<evidence type="ECO:0000313" key="3">
    <source>
        <dbReference type="EMBL" id="SDQ97525.1"/>
    </source>
</evidence>
<dbReference type="InterPro" id="IPR012347">
    <property type="entry name" value="Ferritin-like"/>
</dbReference>
<name>A0A1H1F955_9FLAO</name>
<dbReference type="AlphaFoldDB" id="A0A1H1F955"/>
<keyword evidence="1" id="KW-0472">Membrane</keyword>
<evidence type="ECO:0000256" key="1">
    <source>
        <dbReference type="SAM" id="Phobius"/>
    </source>
</evidence>
<organism evidence="3 4">
    <name type="scientific">Chryseobacterium soldanellicola</name>
    <dbReference type="NCBI Taxonomy" id="311333"/>
    <lineage>
        <taxon>Bacteria</taxon>
        <taxon>Pseudomonadati</taxon>
        <taxon>Bacteroidota</taxon>
        <taxon>Flavobacteriia</taxon>
        <taxon>Flavobacteriales</taxon>
        <taxon>Weeksellaceae</taxon>
        <taxon>Chryseobacterium group</taxon>
        <taxon>Chryseobacterium</taxon>
    </lineage>
</organism>
<evidence type="ECO:0000313" key="4">
    <source>
        <dbReference type="Proteomes" id="UP000199627"/>
    </source>
</evidence>
<proteinExistence type="predicted"/>
<dbReference type="STRING" id="311333.SAMN05421664_2937"/>
<dbReference type="Gene3D" id="1.20.1260.10">
    <property type="match status" value="1"/>
</dbReference>
<dbReference type="InterPro" id="IPR005183">
    <property type="entry name" value="DUF305_CopM-like"/>
</dbReference>
<keyword evidence="1" id="KW-1133">Transmembrane helix</keyword>
<keyword evidence="1" id="KW-0812">Transmembrane</keyword>
<dbReference type="Proteomes" id="UP000199627">
    <property type="component" value="Unassembled WGS sequence"/>
</dbReference>
<protein>
    <recommendedName>
        <fullName evidence="2">DUF305 domain-containing protein</fullName>
    </recommendedName>
</protein>
<sequence>MLNFRLMNYKKFALMIVCSFIIMYFIMFLNMNNVKDYYTSLTRIYMTILMISPMTVMMLVMMPKMYDNKNINRLIIFLSIVFFAGSFTALRNQTAVNDIQYLKAMIPHHSSAIMTSISANIKDPEVRKLADSIAVSQQREIDEMNSILQRLSK</sequence>